<dbReference type="InterPro" id="IPR058515">
    <property type="entry name" value="DUF8202"/>
</dbReference>
<keyword evidence="2" id="KW-1015">Disulfide bond</keyword>
<gene>
    <name evidence="5" type="ORF">C1T31_11355</name>
</gene>
<dbReference type="RefSeq" id="WP_103052629.1">
    <property type="nucleotide sequence ID" value="NZ_POWF01000008.1"/>
</dbReference>
<dbReference type="EMBL" id="POWF01000008">
    <property type="protein sequence ID" value="PNQ72385.1"/>
    <property type="molecule type" value="Genomic_DNA"/>
</dbReference>
<keyword evidence="6" id="KW-1185">Reference proteome</keyword>
<dbReference type="InterPro" id="IPR006558">
    <property type="entry name" value="LamG-like"/>
</dbReference>
<accession>A0A2K1DWF8</accession>
<evidence type="ECO:0000313" key="5">
    <source>
        <dbReference type="EMBL" id="PNQ72385.1"/>
    </source>
</evidence>
<evidence type="ECO:0000313" key="6">
    <source>
        <dbReference type="Proteomes" id="UP000236641"/>
    </source>
</evidence>
<dbReference type="OrthoDB" id="2582440at2"/>
<dbReference type="NCBIfam" id="NF012200">
    <property type="entry name" value="choice_anch_D"/>
    <property type="match status" value="2"/>
</dbReference>
<dbReference type="GO" id="GO:0005975">
    <property type="term" value="P:carbohydrate metabolic process"/>
    <property type="evidence" value="ECO:0007669"/>
    <property type="project" value="UniProtKB-ARBA"/>
</dbReference>
<evidence type="ECO:0000256" key="1">
    <source>
        <dbReference type="ARBA" id="ARBA00022729"/>
    </source>
</evidence>
<name>A0A2K1DWF8_9FLAO</name>
<dbReference type="Pfam" id="PF26628">
    <property type="entry name" value="DUF8202"/>
    <property type="match status" value="1"/>
</dbReference>
<dbReference type="InterPro" id="IPR013783">
    <property type="entry name" value="Ig-like_fold"/>
</dbReference>
<dbReference type="InterPro" id="IPR026444">
    <property type="entry name" value="Secre_tail"/>
</dbReference>
<dbReference type="NCBIfam" id="TIGR04183">
    <property type="entry name" value="Por_Secre_tail"/>
    <property type="match status" value="1"/>
</dbReference>
<dbReference type="Gene3D" id="2.60.40.10">
    <property type="entry name" value="Immunoglobulins"/>
    <property type="match status" value="2"/>
</dbReference>
<proteinExistence type="predicted"/>
<dbReference type="InterPro" id="IPR013320">
    <property type="entry name" value="ConA-like_dom_sf"/>
</dbReference>
<sequence length="1659" mass="181266">MKNYTQLIVFNLLFLLGNFGFSQNQNIHVTGNGNTIPDSTPGPQSPLITNDTDFGSVTVGNNNVHIITIHNTHSGGSPNANKLDIYSITLSGTDASQFSIVNTITWIKRSDSQTFTITFSPTSTGLKSALVTIANNSVGANEQPYTFNIQGNGTAPQPEINIQGNGTNISHLDATPISADGTDFGSTDVSSSVAQTFSIQNLNTATGSLSVGVISFTGTNPGDFSVTSAPAGSVAINSSTTFEVTFTPSAAGIRTATINIANDDSDENPYQFTLQGNGTPPLTEGPGGVTSNLKLWLKGTDGLGYSDGDLVTTWYDQGRGADATVNTPGIGQEPTYKDNVNDNINFNPVVDFDGDYVNIPVDSDFSYDAPNRNFLEGPSGYYSQEVFTVLIPDVAVNKSFGSMDIFCGDEDIATDNTDATGIGLGNYTSRFSNEVLTYCHGPTSSGDGYGVAEIDSGSGNNIIYNNAGIINARNNLAATQQELYYNAINKETNQNDVTDFANVNDARYWIGRSEGWEASTDARIAEIITYSVRQDDTDLTTERNRIQSYLAIKYGITLGVNGTSQDYVDSDGTVIWDQNTGVASDDVFNYDIAGIGRDDASNLYQKQSRSVNNATDGGGRTQGVLTIGINEIYDTNNLNPNTLNDKEFLVWGNDGVDLDDPSVDVLVNMSTDITPALTTEVEFHGIARTWKVVENGGDIPSVEVQMLKSAIRTATPPDGRYLMFISDTPNFDPTADYRVMSEDTNELGENIVTTNYDFDGTKYITFGWAPEVVFERSIYFNGTTNYVDMEDALNLNPTEFTMSAWVNANTNSNNKSIMSKRDVSYTEGYDFKLNSSGKFEVSWKQPSGSIQVITSNTTIPKNEWHHLAVIYQGGTASLYIDGVLDKQVNKSAPSNTTQSFYLGAAAKNAPQAFFHGNIDEVRVWDTALTLNQLRFIMNQEIENNSNFVRGKYFGSLGVTPTKDEVCTIPWSDLAGYYPMSTYTYTNTKDESGNGNQGALRSLRTVDRQTAPLPYKSANDGNWDTSSTWLNGSVQTMPGTTSIVDANQTVDWNIVETNHDITMDNSFTTYIPNDNKENRNLLALFVDSNKLTVKGNNSTLDGGGLTITHYLNLDGKIDLNGESQLIQTNNSDLVVGGTGSLEKDQQGTLDLYTYNYWSSPVGTGVSATNNYDYILNNTGILRDGTDPDNPVNINFITGYDGNNSGSQIDIAHYWIWKFNNRPSDDYASWQHVRNTGTISAGEGFTMKGVADTGGTVSLEQNYVFDGKPNNGDVDLEIDSGSDYLVGNPYASAIDAEAFILYNGGELSYTDPSDDNSYPEGDPTMSGTIYFWEHWGGGSHILAEYQGGYGTYNLAGGTPAASFGNPDPDVAQSGTGTKTPGRYIPVGQGFFVTGTTDDSFIKFRNSMRVFQKEGTSNSVFMRDSNTANRTEEDSDNRMKLRIGFNSVNTIHRQLLITADERASIGFDWGFDGLMNESQIDDMYWMIDNDKYLVQGIDRIDERTVLPIGIHTDDEGLNNITIDFLENVPDDLNIYAHDKELNIYHDLRDSNYSVYLPAGEYLDRFEITFTNNSLSVDENEIANTLTVYYSNTNNGIVIHNPTLKTIKTVELISMLGQTVNTFNDVETTEIVRLKTNQVSTGTYILNLKLEDGTILTKKVLVK</sequence>
<protein>
    <submittedName>
        <fullName evidence="5">MAM protein</fullName>
    </submittedName>
</protein>
<dbReference type="PROSITE" id="PS50025">
    <property type="entry name" value="LAM_G_DOMAIN"/>
    <property type="match status" value="1"/>
</dbReference>
<evidence type="ECO:0000256" key="3">
    <source>
        <dbReference type="SAM" id="SignalP"/>
    </source>
</evidence>
<reference evidence="5 6" key="1">
    <citation type="submission" date="2018-01" db="EMBL/GenBank/DDBJ databases">
        <title>The draft genome of Hanstruepera neustonica JCM19743.</title>
        <authorList>
            <person name="He R.-H."/>
            <person name="Du Z.-J."/>
        </authorList>
    </citation>
    <scope>NUCLEOTIDE SEQUENCE [LARGE SCALE GENOMIC DNA]</scope>
    <source>
        <strain evidence="5 6">JCM19743</strain>
    </source>
</reference>
<feature type="chain" id="PRO_5014360486" evidence="3">
    <location>
        <begin position="25"/>
        <end position="1659"/>
    </location>
</feature>
<dbReference type="InterPro" id="IPR017868">
    <property type="entry name" value="Filamin/ABP280_repeat-like"/>
</dbReference>
<dbReference type="Gene3D" id="2.60.120.200">
    <property type="match status" value="1"/>
</dbReference>
<dbReference type="InterPro" id="IPR001791">
    <property type="entry name" value="Laminin_G"/>
</dbReference>
<keyword evidence="1 3" id="KW-0732">Signal</keyword>
<dbReference type="Pfam" id="PF13385">
    <property type="entry name" value="Laminin_G_3"/>
    <property type="match status" value="1"/>
</dbReference>
<organism evidence="5 6">
    <name type="scientific">Hanstruepera neustonica</name>
    <dbReference type="NCBI Taxonomy" id="1445657"/>
    <lineage>
        <taxon>Bacteria</taxon>
        <taxon>Pseudomonadati</taxon>
        <taxon>Bacteroidota</taxon>
        <taxon>Flavobacteriia</taxon>
        <taxon>Flavobacteriales</taxon>
        <taxon>Flavobacteriaceae</taxon>
        <taxon>Hanstruepera</taxon>
    </lineage>
</organism>
<dbReference type="GO" id="GO:0004553">
    <property type="term" value="F:hydrolase activity, hydrolyzing O-glycosyl compounds"/>
    <property type="evidence" value="ECO:0007669"/>
    <property type="project" value="UniProtKB-ARBA"/>
</dbReference>
<feature type="signal peptide" evidence="3">
    <location>
        <begin position="1"/>
        <end position="24"/>
    </location>
</feature>
<evidence type="ECO:0000259" key="4">
    <source>
        <dbReference type="PROSITE" id="PS50025"/>
    </source>
</evidence>
<dbReference type="Proteomes" id="UP000236641">
    <property type="component" value="Unassembled WGS sequence"/>
</dbReference>
<dbReference type="PANTHER" id="PTHR42535:SF2">
    <property type="entry name" value="CHROMOSOME UNDETERMINED SCAFFOLD_146, WHOLE GENOME SHOTGUN SEQUENCE"/>
    <property type="match status" value="1"/>
</dbReference>
<dbReference type="SUPFAM" id="SSF49899">
    <property type="entry name" value="Concanavalin A-like lectins/glucanases"/>
    <property type="match status" value="1"/>
</dbReference>
<feature type="domain" description="Laminin G" evidence="4">
    <location>
        <begin position="776"/>
        <end position="966"/>
    </location>
</feature>
<dbReference type="PROSITE" id="PS50194">
    <property type="entry name" value="FILAMIN_REPEAT"/>
    <property type="match status" value="1"/>
</dbReference>
<comment type="caution">
    <text evidence="5">The sequence shown here is derived from an EMBL/GenBank/DDBJ whole genome shotgun (WGS) entry which is preliminary data.</text>
</comment>
<dbReference type="PANTHER" id="PTHR42535">
    <property type="entry name" value="OOKINETE PROTEIN, PUTATIVE-RELATED"/>
    <property type="match status" value="1"/>
</dbReference>
<evidence type="ECO:0000256" key="2">
    <source>
        <dbReference type="ARBA" id="ARBA00023157"/>
    </source>
</evidence>
<dbReference type="SMART" id="SM00560">
    <property type="entry name" value="LamGL"/>
    <property type="match status" value="1"/>
</dbReference>